<evidence type="ECO:0000313" key="3">
    <source>
        <dbReference type="Proteomes" id="UP000008635"/>
    </source>
</evidence>
<sequence length="145" mass="15634">MFGDLFKGLQEQMGRAQRGDLDEREAGQVVTQYMQQAPAEQQRDAYRDFVRTLSPDQRSALAQAINAHPDTPVTAARHDDDDDLAGAIQQSGPALIQKRGPQTQDGRSPLEEMFAPGGTLANPMVKAGLVGLAAAIGSQVLRGHR</sequence>
<name>E8U4F1_DEIML</name>
<accession>E8U4F1</accession>
<dbReference type="HOGENOM" id="CLU_138408_0_0_0"/>
<dbReference type="AlphaFoldDB" id="E8U4F1"/>
<reference evidence="2 3" key="1">
    <citation type="journal article" date="2011" name="Stand. Genomic Sci.">
        <title>Complete genome sequence of Deinococcus maricopensis type strain (LB-34).</title>
        <authorList>
            <person name="Pukall R."/>
            <person name="Zeytun A."/>
            <person name="Lucas S."/>
            <person name="Lapidus A."/>
            <person name="Hammon N."/>
            <person name="Deshpande S."/>
            <person name="Nolan M."/>
            <person name="Cheng J.F."/>
            <person name="Pitluck S."/>
            <person name="Liolios K."/>
            <person name="Pagani I."/>
            <person name="Mikhailova N."/>
            <person name="Ivanova N."/>
            <person name="Mavromatis K."/>
            <person name="Pati A."/>
            <person name="Tapia R."/>
            <person name="Han C."/>
            <person name="Goodwin L."/>
            <person name="Chen A."/>
            <person name="Palaniappan K."/>
            <person name="Land M."/>
            <person name="Hauser L."/>
            <person name="Chang Y.J."/>
            <person name="Jeffries C.D."/>
            <person name="Brambilla E.M."/>
            <person name="Rohde M."/>
            <person name="Goker M."/>
            <person name="Detter J.C."/>
            <person name="Woyke T."/>
            <person name="Bristow J."/>
            <person name="Eisen J.A."/>
            <person name="Markowitz V."/>
            <person name="Hugenholtz P."/>
            <person name="Kyrpides N.C."/>
            <person name="Klenk H.P."/>
        </authorList>
    </citation>
    <scope>NUCLEOTIDE SEQUENCE [LARGE SCALE GENOMIC DNA]</scope>
    <source>
        <strain evidence="3">DSM 21211 / LMG 22137 / NRRL B-23946 / LB-34</strain>
    </source>
</reference>
<dbReference type="RefSeq" id="WP_013558319.1">
    <property type="nucleotide sequence ID" value="NC_014958.1"/>
</dbReference>
<proteinExistence type="predicted"/>
<feature type="region of interest" description="Disordered" evidence="1">
    <location>
        <begin position="66"/>
        <end position="117"/>
    </location>
</feature>
<dbReference type="KEGG" id="dmr:Deima_3188"/>
<dbReference type="OrthoDB" id="67290at2"/>
<protein>
    <submittedName>
        <fullName evidence="2">Uncharacterized protein</fullName>
    </submittedName>
</protein>
<reference evidence="3" key="2">
    <citation type="submission" date="2011-01" db="EMBL/GenBank/DDBJ databases">
        <title>The complete genome of Deinococcus maricopensis DSM 21211.</title>
        <authorList>
            <consortium name="US DOE Joint Genome Institute (JGI-PGF)"/>
            <person name="Lucas S."/>
            <person name="Copeland A."/>
            <person name="Lapidus A."/>
            <person name="Goodwin L."/>
            <person name="Pitluck S."/>
            <person name="Kyrpides N."/>
            <person name="Mavromatis K."/>
            <person name="Pagani I."/>
            <person name="Ivanova N."/>
            <person name="Ovchinnikova G."/>
            <person name="Zeytun A."/>
            <person name="Detter J.C."/>
            <person name="Han C."/>
            <person name="Land M."/>
            <person name="Hauser L."/>
            <person name="Markowitz V."/>
            <person name="Cheng J.-F."/>
            <person name="Hugenholtz P."/>
            <person name="Woyke T."/>
            <person name="Wu D."/>
            <person name="Pukall R."/>
            <person name="Gehrich-Schroeter G."/>
            <person name="Brambilla E."/>
            <person name="Klenk H.-P."/>
            <person name="Eisen J.A."/>
        </authorList>
    </citation>
    <scope>NUCLEOTIDE SEQUENCE [LARGE SCALE GENOMIC DNA]</scope>
    <source>
        <strain evidence="3">DSM 21211 / LMG 22137 / NRRL B-23946 / LB-34</strain>
    </source>
</reference>
<gene>
    <name evidence="2" type="ordered locus">Deima_3188</name>
</gene>
<keyword evidence="3" id="KW-1185">Reference proteome</keyword>
<dbReference type="Proteomes" id="UP000008635">
    <property type="component" value="Chromosome"/>
</dbReference>
<dbReference type="EMBL" id="CP002454">
    <property type="protein sequence ID" value="ADV68816.1"/>
    <property type="molecule type" value="Genomic_DNA"/>
</dbReference>
<organism evidence="2 3">
    <name type="scientific">Deinococcus maricopensis (strain DSM 21211 / LMG 22137 / NRRL B-23946 / LB-34)</name>
    <dbReference type="NCBI Taxonomy" id="709986"/>
    <lineage>
        <taxon>Bacteria</taxon>
        <taxon>Thermotogati</taxon>
        <taxon>Deinococcota</taxon>
        <taxon>Deinococci</taxon>
        <taxon>Deinococcales</taxon>
        <taxon>Deinococcaceae</taxon>
        <taxon>Deinococcus</taxon>
    </lineage>
</organism>
<dbReference type="STRING" id="709986.Deima_3188"/>
<evidence type="ECO:0000256" key="1">
    <source>
        <dbReference type="SAM" id="MobiDB-lite"/>
    </source>
</evidence>
<evidence type="ECO:0000313" key="2">
    <source>
        <dbReference type="EMBL" id="ADV68816.1"/>
    </source>
</evidence>